<protein>
    <recommendedName>
        <fullName evidence="4">Integral membrane protein</fullName>
    </recommendedName>
</protein>
<feature type="transmembrane region" description="Helical" evidence="1">
    <location>
        <begin position="189"/>
        <end position="209"/>
    </location>
</feature>
<keyword evidence="3" id="KW-1185">Reference proteome</keyword>
<feature type="transmembrane region" description="Helical" evidence="1">
    <location>
        <begin position="221"/>
        <end position="240"/>
    </location>
</feature>
<feature type="transmembrane region" description="Helical" evidence="1">
    <location>
        <begin position="141"/>
        <end position="163"/>
    </location>
</feature>
<keyword evidence="1" id="KW-0812">Transmembrane</keyword>
<name>A0A317V920_9EURO</name>
<gene>
    <name evidence="2" type="ORF">BO94DRAFT_477044</name>
</gene>
<keyword evidence="1" id="KW-0472">Membrane</keyword>
<dbReference type="OrthoDB" id="4507588at2759"/>
<evidence type="ECO:0000313" key="2">
    <source>
        <dbReference type="EMBL" id="PWY70864.1"/>
    </source>
</evidence>
<evidence type="ECO:0008006" key="4">
    <source>
        <dbReference type="Google" id="ProtNLM"/>
    </source>
</evidence>
<accession>A0A317V920</accession>
<evidence type="ECO:0000313" key="3">
    <source>
        <dbReference type="Proteomes" id="UP000246702"/>
    </source>
</evidence>
<dbReference type="AlphaFoldDB" id="A0A317V920"/>
<dbReference type="EMBL" id="MSFK01000038">
    <property type="protein sequence ID" value="PWY70864.1"/>
    <property type="molecule type" value="Genomic_DNA"/>
</dbReference>
<feature type="transmembrane region" description="Helical" evidence="1">
    <location>
        <begin position="68"/>
        <end position="91"/>
    </location>
</feature>
<feature type="transmembrane region" description="Helical" evidence="1">
    <location>
        <begin position="32"/>
        <end position="56"/>
    </location>
</feature>
<reference evidence="2 3" key="1">
    <citation type="submission" date="2016-12" db="EMBL/GenBank/DDBJ databases">
        <title>The genomes of Aspergillus section Nigri reveals drivers in fungal speciation.</title>
        <authorList>
            <consortium name="DOE Joint Genome Institute"/>
            <person name="Vesth T.C."/>
            <person name="Nybo J."/>
            <person name="Theobald S."/>
            <person name="Brandl J."/>
            <person name="Frisvad J.C."/>
            <person name="Nielsen K.F."/>
            <person name="Lyhne E.K."/>
            <person name="Kogle M.E."/>
            <person name="Kuo A."/>
            <person name="Riley R."/>
            <person name="Clum A."/>
            <person name="Nolan M."/>
            <person name="Lipzen A."/>
            <person name="Salamov A."/>
            <person name="Henrissat B."/>
            <person name="Wiebenga A."/>
            <person name="De Vries R.P."/>
            <person name="Grigoriev I.V."/>
            <person name="Mortensen U.H."/>
            <person name="Andersen M.R."/>
            <person name="Baker S.E."/>
        </authorList>
    </citation>
    <scope>NUCLEOTIDE SEQUENCE [LARGE SCALE GENOMIC DNA]</scope>
    <source>
        <strain evidence="2 3">CBS 115572</strain>
    </source>
</reference>
<sequence length="320" mass="36254">MERRRLHYYPGYGSAASTCSANNAFSSKESRIVLAFSALYFLVYCCLSAIAATRFFSSKRRASTFRRWFLFGVSIYSMIISQIIYIVIITLWECEVIDSPTYNLTTISIDWFDYLGYYALYAVILLPICRRLHQQAQNDRLIVVTHSVCLALLGILFIAALALETDIANGIYNSQNYTFYNLVKPERDLRTACYAFEVVAMLMAAASMIKAMMRAPHLRKGTLGSSLAVLIISCLGLPLTRLAGYVESSYWVVKTQSEVAYANRSLEARIFIMYFFYSCAFLSALLVAGFRRLANDSYKWTRTAAMGPVYAPEEHPIRQA</sequence>
<feature type="transmembrane region" description="Helical" evidence="1">
    <location>
        <begin position="271"/>
        <end position="290"/>
    </location>
</feature>
<keyword evidence="1" id="KW-1133">Transmembrane helix</keyword>
<dbReference type="GeneID" id="37110767"/>
<comment type="caution">
    <text evidence="2">The sequence shown here is derived from an EMBL/GenBank/DDBJ whole genome shotgun (WGS) entry which is preliminary data.</text>
</comment>
<evidence type="ECO:0000256" key="1">
    <source>
        <dbReference type="SAM" id="Phobius"/>
    </source>
</evidence>
<feature type="transmembrane region" description="Helical" evidence="1">
    <location>
        <begin position="111"/>
        <end position="129"/>
    </location>
</feature>
<dbReference type="Proteomes" id="UP000246702">
    <property type="component" value="Unassembled WGS sequence"/>
</dbReference>
<dbReference type="RefSeq" id="XP_025462758.1">
    <property type="nucleotide sequence ID" value="XM_025608624.1"/>
</dbReference>
<proteinExistence type="predicted"/>
<organism evidence="2 3">
    <name type="scientific">Aspergillus sclerotioniger CBS 115572</name>
    <dbReference type="NCBI Taxonomy" id="1450535"/>
    <lineage>
        <taxon>Eukaryota</taxon>
        <taxon>Fungi</taxon>
        <taxon>Dikarya</taxon>
        <taxon>Ascomycota</taxon>
        <taxon>Pezizomycotina</taxon>
        <taxon>Eurotiomycetes</taxon>
        <taxon>Eurotiomycetidae</taxon>
        <taxon>Eurotiales</taxon>
        <taxon>Aspergillaceae</taxon>
        <taxon>Aspergillus</taxon>
        <taxon>Aspergillus subgen. Circumdati</taxon>
    </lineage>
</organism>